<dbReference type="EMBL" id="VSSQ01039267">
    <property type="protein sequence ID" value="MPM92313.1"/>
    <property type="molecule type" value="Genomic_DNA"/>
</dbReference>
<reference evidence="4" key="1">
    <citation type="submission" date="2019-08" db="EMBL/GenBank/DDBJ databases">
        <authorList>
            <person name="Kucharzyk K."/>
            <person name="Murdoch R.W."/>
            <person name="Higgins S."/>
            <person name="Loffler F."/>
        </authorList>
    </citation>
    <scope>NUCLEOTIDE SEQUENCE</scope>
</reference>
<accession>A0A645DUP7</accession>
<dbReference type="EC" id="2.1.1.-" evidence="4"/>
<dbReference type="SUPFAM" id="SSF53335">
    <property type="entry name" value="S-adenosyl-L-methionine-dependent methyltransferases"/>
    <property type="match status" value="1"/>
</dbReference>
<name>A0A645DUP7_9ZZZZ</name>
<keyword evidence="1" id="KW-0963">Cytoplasm</keyword>
<dbReference type="AlphaFoldDB" id="A0A645DUP7"/>
<keyword evidence="3 4" id="KW-0808">Transferase</keyword>
<sequence>MDSLNKRLDWLGAVCGSLGLTEVTLLPGRAEELSRRPDLRDAFDLATARAVAPLRLLSELCLPFVRPGGHFLAMKAMDSAQELQEAEPAIRLLQGRPLPPAEYSIPHTDITRRVLLVEKLAPTPDVYPRRWAKMQKVPL</sequence>
<organism evidence="4">
    <name type="scientific">bioreactor metagenome</name>
    <dbReference type="NCBI Taxonomy" id="1076179"/>
    <lineage>
        <taxon>unclassified sequences</taxon>
        <taxon>metagenomes</taxon>
        <taxon>ecological metagenomes</taxon>
    </lineage>
</organism>
<evidence type="ECO:0000313" key="4">
    <source>
        <dbReference type="EMBL" id="MPM92313.1"/>
    </source>
</evidence>
<proteinExistence type="predicted"/>
<evidence type="ECO:0000256" key="3">
    <source>
        <dbReference type="ARBA" id="ARBA00022679"/>
    </source>
</evidence>
<protein>
    <submittedName>
        <fullName evidence="4">Ribosomal RNA small subunit methyltransferase G</fullName>
        <ecNumber evidence="4">2.1.1.-</ecNumber>
    </submittedName>
</protein>
<evidence type="ECO:0000256" key="1">
    <source>
        <dbReference type="ARBA" id="ARBA00022490"/>
    </source>
</evidence>
<dbReference type="Gene3D" id="3.40.50.150">
    <property type="entry name" value="Vaccinia Virus protein VP39"/>
    <property type="match status" value="1"/>
</dbReference>
<dbReference type="PANTHER" id="PTHR31760:SF0">
    <property type="entry name" value="S-ADENOSYL-L-METHIONINE-DEPENDENT METHYLTRANSFERASES SUPERFAMILY PROTEIN"/>
    <property type="match status" value="1"/>
</dbReference>
<keyword evidence="2" id="KW-0698">rRNA processing</keyword>
<dbReference type="InterPro" id="IPR029063">
    <property type="entry name" value="SAM-dependent_MTases_sf"/>
</dbReference>
<dbReference type="GO" id="GO:0005829">
    <property type="term" value="C:cytosol"/>
    <property type="evidence" value="ECO:0007669"/>
    <property type="project" value="TreeGrafter"/>
</dbReference>
<keyword evidence="4" id="KW-0489">Methyltransferase</keyword>
<comment type="caution">
    <text evidence="4">The sequence shown here is derived from an EMBL/GenBank/DDBJ whole genome shotgun (WGS) entry which is preliminary data.</text>
</comment>
<dbReference type="InterPro" id="IPR003682">
    <property type="entry name" value="rRNA_ssu_MeTfrase_G"/>
</dbReference>
<dbReference type="PANTHER" id="PTHR31760">
    <property type="entry name" value="S-ADENOSYL-L-METHIONINE-DEPENDENT METHYLTRANSFERASES SUPERFAMILY PROTEIN"/>
    <property type="match status" value="1"/>
</dbReference>
<evidence type="ECO:0000256" key="2">
    <source>
        <dbReference type="ARBA" id="ARBA00022552"/>
    </source>
</evidence>
<dbReference type="GO" id="GO:0070043">
    <property type="term" value="F:rRNA (guanine-N7-)-methyltransferase activity"/>
    <property type="evidence" value="ECO:0007669"/>
    <property type="project" value="TreeGrafter"/>
</dbReference>
<dbReference type="Pfam" id="PF02527">
    <property type="entry name" value="GidB"/>
    <property type="match status" value="1"/>
</dbReference>
<gene>
    <name evidence="4" type="primary">rsmG_41</name>
    <name evidence="4" type="ORF">SDC9_139448</name>
</gene>